<reference evidence="3 4" key="1">
    <citation type="submission" date="2015-07" db="EMBL/GenBank/DDBJ databases">
        <title>High-quality genome of monoxenous trypanosomatid Leptomonas pyrrhocoris.</title>
        <authorList>
            <person name="Flegontov P."/>
            <person name="Butenko A."/>
            <person name="Firsov S."/>
            <person name="Vlcek C."/>
            <person name="Logacheva M.D."/>
            <person name="Field M."/>
            <person name="Filatov D."/>
            <person name="Flegontova O."/>
            <person name="Gerasimov E."/>
            <person name="Jackson A.P."/>
            <person name="Kelly S."/>
            <person name="Opperdoes F."/>
            <person name="O'Reilly A."/>
            <person name="Votypka J."/>
            <person name="Yurchenko V."/>
            <person name="Lukes J."/>
        </authorList>
    </citation>
    <scope>NUCLEOTIDE SEQUENCE [LARGE SCALE GENOMIC DNA]</scope>
    <source>
        <strain evidence="3">H10</strain>
    </source>
</reference>
<gene>
    <name evidence="3" type="ORF">ABB37_07983</name>
</gene>
<evidence type="ECO:0000313" key="4">
    <source>
        <dbReference type="Proteomes" id="UP000037923"/>
    </source>
</evidence>
<keyword evidence="4" id="KW-1185">Reference proteome</keyword>
<keyword evidence="3" id="KW-0378">Hydrolase</keyword>
<name>A0A0M9FUB1_LEPPY</name>
<feature type="compositionally biased region" description="Polar residues" evidence="1">
    <location>
        <begin position="1"/>
        <end position="11"/>
    </location>
</feature>
<dbReference type="EMBL" id="LGTL01000021">
    <property type="protein sequence ID" value="KPA76240.1"/>
    <property type="molecule type" value="Genomic_DNA"/>
</dbReference>
<evidence type="ECO:0000313" key="3">
    <source>
        <dbReference type="EMBL" id="KPA76240.1"/>
    </source>
</evidence>
<dbReference type="GeneID" id="26908268"/>
<dbReference type="InterPro" id="IPR000073">
    <property type="entry name" value="AB_hydrolase_1"/>
</dbReference>
<dbReference type="InterPro" id="IPR029058">
    <property type="entry name" value="AB_hydrolase_fold"/>
</dbReference>
<dbReference type="SUPFAM" id="SSF53474">
    <property type="entry name" value="alpha/beta-Hydrolases"/>
    <property type="match status" value="1"/>
</dbReference>
<dbReference type="OMA" id="RLCYNTF"/>
<dbReference type="OrthoDB" id="8119704at2759"/>
<evidence type="ECO:0000259" key="2">
    <source>
        <dbReference type="Pfam" id="PF00561"/>
    </source>
</evidence>
<dbReference type="Proteomes" id="UP000037923">
    <property type="component" value="Unassembled WGS sequence"/>
</dbReference>
<accession>A0A0M9FUB1</accession>
<feature type="domain" description="AB hydrolase-1" evidence="2">
    <location>
        <begin position="78"/>
        <end position="379"/>
    </location>
</feature>
<dbReference type="Pfam" id="PF00561">
    <property type="entry name" value="Abhydrolase_1"/>
    <property type="match status" value="1"/>
</dbReference>
<dbReference type="Gene3D" id="3.40.50.1820">
    <property type="entry name" value="alpha/beta hydrolase"/>
    <property type="match status" value="1"/>
</dbReference>
<dbReference type="RefSeq" id="XP_015654679.1">
    <property type="nucleotide sequence ID" value="XM_015806808.1"/>
</dbReference>
<dbReference type="PANTHER" id="PTHR43433:SF5">
    <property type="entry name" value="AB HYDROLASE-1 DOMAIN-CONTAINING PROTEIN"/>
    <property type="match status" value="1"/>
</dbReference>
<comment type="caution">
    <text evidence="3">The sequence shown here is derived from an EMBL/GenBank/DDBJ whole genome shotgun (WGS) entry which is preliminary data.</text>
</comment>
<sequence length="433" mass="46747">MPPPSSSTTPRDQPRAAHAPLRPRDQFADVGRCGSTGRGVRLCYNTFGSSRDPCVLLVVGLASPALFWDDRWCTTLALAGPFFVVRYDNRDVGCSTHFDDDTAGKTVSHGSTSYMRFAYAVLRPGKRTIPEVYTLMDMAADAFGLLDALRIAACHLVGTSMGGTVIQCMAISHPERVLSLSLLSTHTNSPHTQWPSLRDMMSFIALMPKSTSAKYAARIAGAANAEERQRLCAERDAERVEVYAASFSKLLERLAGDTKKYAFDRAAAQRQMTRVFRRSLYVNGGPRQFLALLNAPSRDEDLQRCITSVPPGGARETTPVGGSNPPIPSHVAASAPLYVPTIIIQGDRDPLVPAGNAKHLASIIRGSRLYVMEGMGHTLIPALRDTYVRLIRDNIRVGEAASRSPARKAAVAAAAAAAKKKKSAARPAVASKL</sequence>
<dbReference type="InterPro" id="IPR050471">
    <property type="entry name" value="AB_hydrolase"/>
</dbReference>
<feature type="region of interest" description="Disordered" evidence="1">
    <location>
        <begin position="1"/>
        <end position="21"/>
    </location>
</feature>
<dbReference type="AlphaFoldDB" id="A0A0M9FUB1"/>
<organism evidence="3 4">
    <name type="scientific">Leptomonas pyrrhocoris</name>
    <name type="common">Firebug parasite</name>
    <dbReference type="NCBI Taxonomy" id="157538"/>
    <lineage>
        <taxon>Eukaryota</taxon>
        <taxon>Discoba</taxon>
        <taxon>Euglenozoa</taxon>
        <taxon>Kinetoplastea</taxon>
        <taxon>Metakinetoplastina</taxon>
        <taxon>Trypanosomatida</taxon>
        <taxon>Trypanosomatidae</taxon>
        <taxon>Leishmaniinae</taxon>
        <taxon>Leptomonas</taxon>
    </lineage>
</organism>
<dbReference type="VEuPathDB" id="TriTrypDB:LpyrH10_21_1190"/>
<dbReference type="PANTHER" id="PTHR43433">
    <property type="entry name" value="HYDROLASE, ALPHA/BETA FOLD FAMILY PROTEIN"/>
    <property type="match status" value="1"/>
</dbReference>
<protein>
    <submittedName>
        <fullName evidence="3">Hydrolase-like protein</fullName>
    </submittedName>
</protein>
<evidence type="ECO:0000256" key="1">
    <source>
        <dbReference type="SAM" id="MobiDB-lite"/>
    </source>
</evidence>
<dbReference type="GO" id="GO:0016787">
    <property type="term" value="F:hydrolase activity"/>
    <property type="evidence" value="ECO:0007669"/>
    <property type="project" value="UniProtKB-KW"/>
</dbReference>
<proteinExistence type="predicted"/>